<keyword evidence="3" id="KW-1185">Reference proteome</keyword>
<proteinExistence type="predicted"/>
<keyword evidence="1" id="KW-0732">Signal</keyword>
<feature type="signal peptide" evidence="1">
    <location>
        <begin position="1"/>
        <end position="26"/>
    </location>
</feature>
<accession>A0ABU7JZ87</accession>
<dbReference type="Pfam" id="PF03583">
    <property type="entry name" value="LIP"/>
    <property type="match status" value="1"/>
</dbReference>
<protein>
    <submittedName>
        <fullName evidence="2">Lipase family protein</fullName>
    </submittedName>
</protein>
<dbReference type="PIRSF" id="PIRSF029171">
    <property type="entry name" value="Esterase_LipA"/>
    <property type="match status" value="1"/>
</dbReference>
<reference evidence="2 3" key="1">
    <citation type="submission" date="2023-08" db="EMBL/GenBank/DDBJ databases">
        <authorList>
            <person name="Girao M."/>
            <person name="Carvalho M.F."/>
        </authorList>
    </citation>
    <scope>NUCLEOTIDE SEQUENCE [LARGE SCALE GENOMIC DNA]</scope>
    <source>
        <strain evidence="2 3">CC-R104</strain>
    </source>
</reference>
<evidence type="ECO:0000256" key="1">
    <source>
        <dbReference type="SAM" id="SignalP"/>
    </source>
</evidence>
<dbReference type="RefSeq" id="WP_330154622.1">
    <property type="nucleotide sequence ID" value="NZ_JAUZMZ010000273.1"/>
</dbReference>
<dbReference type="Proteomes" id="UP001331936">
    <property type="component" value="Unassembled WGS sequence"/>
</dbReference>
<dbReference type="Gene3D" id="1.10.260.130">
    <property type="match status" value="1"/>
</dbReference>
<sequence length="417" mass="43000">MRAVARCLVFAAVAALSVAAGVTASAQPPAAPAYDDFYSPPSPLPSGAPGDVLRTEPAVAAIIPNTPAAIDAAVTRVMYRSESATGTPTAVVGTVLEPTLPWHGPGLRPTVVVGPGTQGMGDQCAPSKLMMFGQEYEYLQIGPLLAHGYTVAVTDYEGLGTPGDHPYLNRLSQGHAMLDLARATRALPGIDAAAPIAFWGYSQGGMSAAAAAELKDSYAPELPVVAAVAGSPPASLADLAVAGDGSLLSGGIGWVVNGFVAAYPQHADRLRATFSPAGHDILHRAAHSCTYDAPLLNPFFPTTAYTVDGRPIAEHLVEEPWASLVSEQELGNRAPSMPVFVAQSTGDDFVLVRGVDTMVGKWCAAGAAVNYQRYDVPPVLTKTGAGHGAGLLPALVQGLEWLDERFAGVPDAGSCNL</sequence>
<comment type="caution">
    <text evidence="2">The sequence shown here is derived from an EMBL/GenBank/DDBJ whole genome shotgun (WGS) entry which is preliminary data.</text>
</comment>
<feature type="chain" id="PRO_5046630652" evidence="1">
    <location>
        <begin position="27"/>
        <end position="417"/>
    </location>
</feature>
<dbReference type="InterPro" id="IPR005152">
    <property type="entry name" value="Lipase_secreted"/>
</dbReference>
<gene>
    <name evidence="2" type="ORF">Q8814_24825</name>
</gene>
<dbReference type="PANTHER" id="PTHR34853">
    <property type="match status" value="1"/>
</dbReference>
<dbReference type="EMBL" id="JAUZMZ010000273">
    <property type="protein sequence ID" value="MEE2035291.1"/>
    <property type="molecule type" value="Genomic_DNA"/>
</dbReference>
<dbReference type="InterPro" id="IPR029058">
    <property type="entry name" value="AB_hydrolase_fold"/>
</dbReference>
<evidence type="ECO:0000313" key="3">
    <source>
        <dbReference type="Proteomes" id="UP001331936"/>
    </source>
</evidence>
<dbReference type="SUPFAM" id="SSF53474">
    <property type="entry name" value="alpha/beta-Hydrolases"/>
    <property type="match status" value="1"/>
</dbReference>
<dbReference type="Gene3D" id="3.40.50.1820">
    <property type="entry name" value="alpha/beta hydrolase"/>
    <property type="match status" value="1"/>
</dbReference>
<name>A0ABU7JZ87_9NOCA</name>
<organism evidence="2 3">
    <name type="scientific">Rhodococcus chondri</name>
    <dbReference type="NCBI Taxonomy" id="3065941"/>
    <lineage>
        <taxon>Bacteria</taxon>
        <taxon>Bacillati</taxon>
        <taxon>Actinomycetota</taxon>
        <taxon>Actinomycetes</taxon>
        <taxon>Mycobacteriales</taxon>
        <taxon>Nocardiaceae</taxon>
        <taxon>Rhodococcus</taxon>
    </lineage>
</organism>
<evidence type="ECO:0000313" key="2">
    <source>
        <dbReference type="EMBL" id="MEE2035291.1"/>
    </source>
</evidence>
<dbReference type="PANTHER" id="PTHR34853:SF1">
    <property type="entry name" value="LIPASE 5"/>
    <property type="match status" value="1"/>
</dbReference>